<accession>A0A9E7BZA8</accession>
<dbReference type="Pfam" id="PF03649">
    <property type="entry name" value="UPF0014"/>
    <property type="match status" value="1"/>
</dbReference>
<feature type="transmembrane region" description="Helical" evidence="6">
    <location>
        <begin position="92"/>
        <end position="116"/>
    </location>
</feature>
<name>A0A9E7BZA8_9ACTN</name>
<dbReference type="AlphaFoldDB" id="A0A9E7BZA8"/>
<feature type="transmembrane region" description="Helical" evidence="6">
    <location>
        <begin position="62"/>
        <end position="80"/>
    </location>
</feature>
<comment type="subcellular location">
    <subcellularLocation>
        <location evidence="1">Membrane</location>
        <topology evidence="1">Multi-pass membrane protein</topology>
    </subcellularLocation>
</comment>
<evidence type="ECO:0000256" key="4">
    <source>
        <dbReference type="ARBA" id="ARBA00022989"/>
    </source>
</evidence>
<feature type="transmembrane region" description="Helical" evidence="6">
    <location>
        <begin position="192"/>
        <end position="209"/>
    </location>
</feature>
<evidence type="ECO:0000313" key="7">
    <source>
        <dbReference type="EMBL" id="UGS35101.1"/>
    </source>
</evidence>
<gene>
    <name evidence="7" type="primary">fetB</name>
    <name evidence="7" type="ORF">DSM104329_01485</name>
</gene>
<protein>
    <submittedName>
        <fullName evidence="7">Iron export permease protein FetB</fullName>
    </submittedName>
</protein>
<keyword evidence="8" id="KW-1185">Reference proteome</keyword>
<keyword evidence="3 6" id="KW-0812">Transmembrane</keyword>
<dbReference type="InterPro" id="IPR005226">
    <property type="entry name" value="UPF0014_fam"/>
</dbReference>
<dbReference type="PANTHER" id="PTHR30028:SF0">
    <property type="entry name" value="PROTEIN ALUMINUM SENSITIVE 3"/>
    <property type="match status" value="1"/>
</dbReference>
<sequence>MALAVSQAAVSQIAVAVGLVLAAIALSAATRMGLERELGIVALRSIVQLTAVGLLVTLVFKHIGLAAAFIVVMLGAASVTSARRVRGVRRPVLVSAVAIGAPALTALGLLLAAGAFPATPRGIIPVAGILIGGAMAAVSLAGRRLLEELQDRIDEIEARLALGAPARTALFPAVRRAVGTALVPVMDQTRNVGLVTLPGTFVGLVLGGASPGEAARVQLTVLLSLLAVELAAALLLARLVTAAAVAPGERVIAPRAPG</sequence>
<reference evidence="7" key="1">
    <citation type="journal article" date="2022" name="Int. J. Syst. Evol. Microbiol.">
        <title>Pseudomonas aegrilactucae sp. nov. and Pseudomonas morbosilactucae sp. nov., pathogens causing bacterial rot of lettuce in Japan.</title>
        <authorList>
            <person name="Sawada H."/>
            <person name="Fujikawa T."/>
            <person name="Satou M."/>
        </authorList>
    </citation>
    <scope>NUCLEOTIDE SEQUENCE</scope>
    <source>
        <strain evidence="7">0166_1</strain>
    </source>
</reference>
<keyword evidence="4 6" id="KW-1133">Transmembrane helix</keyword>
<dbReference type="EMBL" id="CP087164">
    <property type="protein sequence ID" value="UGS35101.1"/>
    <property type="molecule type" value="Genomic_DNA"/>
</dbReference>
<evidence type="ECO:0000256" key="2">
    <source>
        <dbReference type="ARBA" id="ARBA00005268"/>
    </source>
</evidence>
<proteinExistence type="inferred from homology"/>
<evidence type="ECO:0000256" key="3">
    <source>
        <dbReference type="ARBA" id="ARBA00022692"/>
    </source>
</evidence>
<feature type="transmembrane region" description="Helical" evidence="6">
    <location>
        <begin position="6"/>
        <end position="26"/>
    </location>
</feature>
<comment type="similarity">
    <text evidence="2">Belongs to the UPF0014 family.</text>
</comment>
<dbReference type="RefSeq" id="WP_259314760.1">
    <property type="nucleotide sequence ID" value="NZ_CP087164.1"/>
</dbReference>
<organism evidence="7 8">
    <name type="scientific">Capillimicrobium parvum</name>
    <dbReference type="NCBI Taxonomy" id="2884022"/>
    <lineage>
        <taxon>Bacteria</taxon>
        <taxon>Bacillati</taxon>
        <taxon>Actinomycetota</taxon>
        <taxon>Thermoleophilia</taxon>
        <taxon>Solirubrobacterales</taxon>
        <taxon>Capillimicrobiaceae</taxon>
        <taxon>Capillimicrobium</taxon>
    </lineage>
</organism>
<evidence type="ECO:0000256" key="6">
    <source>
        <dbReference type="SAM" id="Phobius"/>
    </source>
</evidence>
<evidence type="ECO:0000256" key="1">
    <source>
        <dbReference type="ARBA" id="ARBA00004141"/>
    </source>
</evidence>
<dbReference type="GO" id="GO:0005886">
    <property type="term" value="C:plasma membrane"/>
    <property type="evidence" value="ECO:0007669"/>
    <property type="project" value="TreeGrafter"/>
</dbReference>
<evidence type="ECO:0000256" key="5">
    <source>
        <dbReference type="ARBA" id="ARBA00023136"/>
    </source>
</evidence>
<feature type="transmembrane region" description="Helical" evidence="6">
    <location>
        <begin position="221"/>
        <end position="246"/>
    </location>
</feature>
<keyword evidence="5 6" id="KW-0472">Membrane</keyword>
<dbReference type="KEGG" id="sbae:DSM104329_01485"/>
<evidence type="ECO:0000313" key="8">
    <source>
        <dbReference type="Proteomes" id="UP001162834"/>
    </source>
</evidence>
<dbReference type="Proteomes" id="UP001162834">
    <property type="component" value="Chromosome"/>
</dbReference>
<feature type="transmembrane region" description="Helical" evidence="6">
    <location>
        <begin position="38"/>
        <end position="56"/>
    </location>
</feature>
<dbReference type="PANTHER" id="PTHR30028">
    <property type="entry name" value="UPF0014 INNER MEMBRANE PROTEIN YBBM-RELATED"/>
    <property type="match status" value="1"/>
</dbReference>
<feature type="transmembrane region" description="Helical" evidence="6">
    <location>
        <begin position="122"/>
        <end position="142"/>
    </location>
</feature>